<protein>
    <recommendedName>
        <fullName evidence="3">XRE family transcriptional regulator</fullName>
    </recommendedName>
</protein>
<proteinExistence type="predicted"/>
<reference evidence="1" key="2">
    <citation type="journal article" date="2019" name="PLoS ONE">
        <title>Identification and characterization of putative Aeromonas spp. T3SS effectors.</title>
        <authorList>
            <person name="Rangel L.T."/>
            <person name="Marden J."/>
            <person name="Colston S."/>
            <person name="Setubal J.C."/>
            <person name="Graf J."/>
            <person name="Gogarten J.P."/>
        </authorList>
    </citation>
    <scope>NUCLEOTIDE SEQUENCE</scope>
    <source>
        <strain evidence="1">BAQ071013-135</strain>
    </source>
</reference>
<accession>A0AAX2US08</accession>
<dbReference type="EMBL" id="PDXJ01000017">
    <property type="protein sequence ID" value="TND53295.1"/>
    <property type="molecule type" value="Genomic_DNA"/>
</dbReference>
<name>A0AAX2US08_AERVE</name>
<reference evidence="1" key="1">
    <citation type="submission" date="2017-10" db="EMBL/GenBank/DDBJ databases">
        <authorList>
            <person name="Colston S.M."/>
            <person name="Graf J."/>
        </authorList>
    </citation>
    <scope>NUCLEOTIDE SEQUENCE</scope>
    <source>
        <strain evidence="1">BAQ071013-135</strain>
    </source>
</reference>
<evidence type="ECO:0000313" key="1">
    <source>
        <dbReference type="EMBL" id="TND53295.1"/>
    </source>
</evidence>
<sequence length="176" mass="20004">MALMGVGKKWEGRMANTPNQLEDEVTMIDLARAQRIKDAIINHSTYERVEYITGINITTLKRIASGKRDAYAGELESIAEATQTSAVYLMFGEEKDMLKKGKLKFDGRKNKVAEAAMFCFYNIRTLQDDEIIVIAKLIAGLQAMNVSQRFFMKDLEQLAAKRKELDARKNSEQEED</sequence>
<evidence type="ECO:0008006" key="3">
    <source>
        <dbReference type="Google" id="ProtNLM"/>
    </source>
</evidence>
<evidence type="ECO:0000313" key="2">
    <source>
        <dbReference type="Proteomes" id="UP000796104"/>
    </source>
</evidence>
<organism evidence="1 2">
    <name type="scientific">Aeromonas veronii</name>
    <dbReference type="NCBI Taxonomy" id="654"/>
    <lineage>
        <taxon>Bacteria</taxon>
        <taxon>Pseudomonadati</taxon>
        <taxon>Pseudomonadota</taxon>
        <taxon>Gammaproteobacteria</taxon>
        <taxon>Aeromonadales</taxon>
        <taxon>Aeromonadaceae</taxon>
        <taxon>Aeromonas</taxon>
    </lineage>
</organism>
<gene>
    <name evidence="1" type="ORF">CF123_12765</name>
</gene>
<comment type="caution">
    <text evidence="1">The sequence shown here is derived from an EMBL/GenBank/DDBJ whole genome shotgun (WGS) entry which is preliminary data.</text>
</comment>
<dbReference type="AlphaFoldDB" id="A0AAX2US08"/>
<dbReference type="Proteomes" id="UP000796104">
    <property type="component" value="Unassembled WGS sequence"/>
</dbReference>